<dbReference type="InterPro" id="IPR002347">
    <property type="entry name" value="SDR_fam"/>
</dbReference>
<dbReference type="GO" id="GO:0006629">
    <property type="term" value="P:lipid metabolic process"/>
    <property type="evidence" value="ECO:0007669"/>
    <property type="project" value="UniProtKB-ARBA"/>
</dbReference>
<evidence type="ECO:0000256" key="4">
    <source>
        <dbReference type="ARBA" id="ARBA00023110"/>
    </source>
</evidence>
<comment type="caution">
    <text evidence="10">The sequence shown here is derived from an EMBL/GenBank/DDBJ whole genome shotgun (WGS) entry which is preliminary data.</text>
</comment>
<comment type="similarity">
    <text evidence="6">Belongs to the cyclophilin-type PPIase family. PPIL3 subfamily.</text>
</comment>
<dbReference type="CDD" id="cd01928">
    <property type="entry name" value="Cyclophilin_PPIL3_like"/>
    <property type="match status" value="1"/>
</dbReference>
<evidence type="ECO:0000256" key="6">
    <source>
        <dbReference type="ARBA" id="ARBA00038286"/>
    </source>
</evidence>
<dbReference type="EC" id="5.2.1.8" evidence="2"/>
<dbReference type="SUPFAM" id="SSF50891">
    <property type="entry name" value="Cyclophilin-like"/>
    <property type="match status" value="1"/>
</dbReference>
<evidence type="ECO:0000256" key="3">
    <source>
        <dbReference type="ARBA" id="ARBA00023002"/>
    </source>
</evidence>
<dbReference type="EMBL" id="JAROKS010000019">
    <property type="protein sequence ID" value="KAK1792862.1"/>
    <property type="molecule type" value="Genomic_DNA"/>
</dbReference>
<dbReference type="PANTHER" id="PTHR43975">
    <property type="entry name" value="ZGC:101858"/>
    <property type="match status" value="1"/>
</dbReference>
<dbReference type="Proteomes" id="UP001239994">
    <property type="component" value="Unassembled WGS sequence"/>
</dbReference>
<keyword evidence="11" id="KW-1185">Reference proteome</keyword>
<organism evidence="10 11">
    <name type="scientific">Electrophorus voltai</name>
    <dbReference type="NCBI Taxonomy" id="2609070"/>
    <lineage>
        <taxon>Eukaryota</taxon>
        <taxon>Metazoa</taxon>
        <taxon>Chordata</taxon>
        <taxon>Craniata</taxon>
        <taxon>Vertebrata</taxon>
        <taxon>Euteleostomi</taxon>
        <taxon>Actinopterygii</taxon>
        <taxon>Neopterygii</taxon>
        <taxon>Teleostei</taxon>
        <taxon>Ostariophysi</taxon>
        <taxon>Gymnotiformes</taxon>
        <taxon>Gymnotoidei</taxon>
        <taxon>Gymnotidae</taxon>
        <taxon>Electrophorus</taxon>
    </lineage>
</organism>
<protein>
    <recommendedName>
        <fullName evidence="2">peptidylprolyl isomerase</fullName>
        <ecNumber evidence="2">5.2.1.8</ecNumber>
    </recommendedName>
    <alternativeName>
        <fullName evidence="7">Cyclophilin-like protein PPIL3</fullName>
    </alternativeName>
    <alternativeName>
        <fullName evidence="8">Rotamase PPIL3</fullName>
    </alternativeName>
</protein>
<evidence type="ECO:0000256" key="8">
    <source>
        <dbReference type="ARBA" id="ARBA00076198"/>
    </source>
</evidence>
<dbReference type="InterPro" id="IPR020904">
    <property type="entry name" value="Sc_DH/Rdtase_CS"/>
</dbReference>
<dbReference type="InterPro" id="IPR029000">
    <property type="entry name" value="Cyclophilin-like_dom_sf"/>
</dbReference>
<gene>
    <name evidence="10" type="ORF">P4O66_012133</name>
</gene>
<dbReference type="InterPro" id="IPR057326">
    <property type="entry name" value="KR_dom"/>
</dbReference>
<dbReference type="PRINTS" id="PR00080">
    <property type="entry name" value="SDRFAMILY"/>
</dbReference>
<dbReference type="AlphaFoldDB" id="A0AAD8Z5C2"/>
<dbReference type="FunFam" id="3.40.50.720:FF:000084">
    <property type="entry name" value="Short-chain dehydrogenase reductase"/>
    <property type="match status" value="1"/>
</dbReference>
<dbReference type="PROSITE" id="PS50072">
    <property type="entry name" value="CSA_PPIASE_2"/>
    <property type="match status" value="1"/>
</dbReference>
<evidence type="ECO:0000256" key="2">
    <source>
        <dbReference type="ARBA" id="ARBA00013194"/>
    </source>
</evidence>
<dbReference type="Pfam" id="PF13561">
    <property type="entry name" value="adh_short_C2"/>
    <property type="match status" value="1"/>
</dbReference>
<dbReference type="CDD" id="cd05364">
    <property type="entry name" value="SDR_c11"/>
    <property type="match status" value="1"/>
</dbReference>
<feature type="domain" description="PPIase cyclophilin-type" evidence="9">
    <location>
        <begin position="1"/>
        <end position="167"/>
    </location>
</feature>
<dbReference type="PRINTS" id="PR00081">
    <property type="entry name" value="GDHRDH"/>
</dbReference>
<evidence type="ECO:0000313" key="10">
    <source>
        <dbReference type="EMBL" id="KAK1792862.1"/>
    </source>
</evidence>
<evidence type="ECO:0000259" key="9">
    <source>
        <dbReference type="PROSITE" id="PS50072"/>
    </source>
</evidence>
<evidence type="ECO:0000313" key="11">
    <source>
        <dbReference type="Proteomes" id="UP001239994"/>
    </source>
</evidence>
<dbReference type="FunFam" id="2.40.100.10:FF:000012">
    <property type="entry name" value="Peptidyl-prolyl cis-trans isomerase"/>
    <property type="match status" value="1"/>
</dbReference>
<dbReference type="Gene3D" id="3.40.50.720">
    <property type="entry name" value="NAD(P)-binding Rossmann-like Domain"/>
    <property type="match status" value="1"/>
</dbReference>
<name>A0AAD8Z5C2_9TELE</name>
<dbReference type="GO" id="GO:0016491">
    <property type="term" value="F:oxidoreductase activity"/>
    <property type="evidence" value="ECO:0007669"/>
    <property type="project" value="UniProtKB-KW"/>
</dbReference>
<dbReference type="PROSITE" id="PS00061">
    <property type="entry name" value="ADH_SHORT"/>
    <property type="match status" value="1"/>
</dbReference>
<proteinExistence type="inferred from homology"/>
<keyword evidence="4" id="KW-0697">Rotamase</keyword>
<dbReference type="NCBIfam" id="NF005559">
    <property type="entry name" value="PRK07231.1"/>
    <property type="match status" value="1"/>
</dbReference>
<dbReference type="SMART" id="SM00822">
    <property type="entry name" value="PKS_KR"/>
    <property type="match status" value="1"/>
</dbReference>
<comment type="catalytic activity">
    <reaction evidence="1">
        <text>[protein]-peptidylproline (omega=180) = [protein]-peptidylproline (omega=0)</text>
        <dbReference type="Rhea" id="RHEA:16237"/>
        <dbReference type="Rhea" id="RHEA-COMP:10747"/>
        <dbReference type="Rhea" id="RHEA-COMP:10748"/>
        <dbReference type="ChEBI" id="CHEBI:83833"/>
        <dbReference type="ChEBI" id="CHEBI:83834"/>
        <dbReference type="EC" id="5.2.1.8"/>
    </reaction>
</comment>
<dbReference type="SUPFAM" id="SSF51735">
    <property type="entry name" value="NAD(P)-binding Rossmann-fold domains"/>
    <property type="match status" value="1"/>
</dbReference>
<dbReference type="GO" id="GO:0006457">
    <property type="term" value="P:protein folding"/>
    <property type="evidence" value="ECO:0007669"/>
    <property type="project" value="InterPro"/>
</dbReference>
<evidence type="ECO:0000256" key="1">
    <source>
        <dbReference type="ARBA" id="ARBA00000971"/>
    </source>
</evidence>
<evidence type="ECO:0000256" key="7">
    <source>
        <dbReference type="ARBA" id="ARBA00075331"/>
    </source>
</evidence>
<evidence type="ECO:0000256" key="5">
    <source>
        <dbReference type="ARBA" id="ARBA00023235"/>
    </source>
</evidence>
<dbReference type="GO" id="GO:0003755">
    <property type="term" value="F:peptidyl-prolyl cis-trans isomerase activity"/>
    <property type="evidence" value="ECO:0007669"/>
    <property type="project" value="UniProtKB-KW"/>
</dbReference>
<feature type="non-terminal residue" evidence="10">
    <location>
        <position position="1"/>
    </location>
</feature>
<accession>A0AAD8Z5C2</accession>
<dbReference type="PROSITE" id="PS00170">
    <property type="entry name" value="CSA_PPIASE_1"/>
    <property type="match status" value="1"/>
</dbReference>
<dbReference type="Gene3D" id="2.40.100.10">
    <property type="entry name" value="Cyclophilin-like"/>
    <property type="match status" value="1"/>
</dbReference>
<sequence>AVTLHTDLGDLKIELFCERAPKSCEVKAICLSFVYHLVSNFLALCASGFYNGCIFHRNIKGFMVQTGDPTGTGKGGTSIWGRKFEDEFSEHLKHNVRGVVAMANNGPNTSASQFYFTYGKQPHLDMKYTVFGKIIDGLETLDELEKLPVNGKTFRPLNDVHIKDVSSLKDKVTLITGASSGIGAGAAVLFARLGARLALNGRDVNNLAKVARECEDCGACKPLLVPGDLTDETTVKKTVEQTVAHFGRLDVLVNSAGILAMGSIETTDLAQYDKVMNVNVRSVYHLTYLCVPHLIKTKGSIVNVSSVNGQRSFPGVLAYCMSKSAIDQFTRCVALELASKQVRVNSVCPGVIITEVHKRAGLDEEQYKQFLEKCKVTHALGRPGEVEEVAHAIAFLASDAATYITGVNLPVDGGRHAMCPR</sequence>
<reference evidence="10" key="1">
    <citation type="submission" date="2023-03" db="EMBL/GenBank/DDBJ databases">
        <title>Electrophorus voltai genome.</title>
        <authorList>
            <person name="Bian C."/>
        </authorList>
    </citation>
    <scope>NUCLEOTIDE SEQUENCE</scope>
    <source>
        <strain evidence="10">CB-2022</strain>
        <tissue evidence="10">Muscle</tissue>
    </source>
</reference>
<dbReference type="PANTHER" id="PTHR43975:SF2">
    <property type="entry name" value="EG:BACR7A4.14 PROTEIN-RELATED"/>
    <property type="match status" value="1"/>
</dbReference>
<dbReference type="Pfam" id="PF00160">
    <property type="entry name" value="Pro_isomerase"/>
    <property type="match status" value="1"/>
</dbReference>
<dbReference type="InterPro" id="IPR036291">
    <property type="entry name" value="NAD(P)-bd_dom_sf"/>
</dbReference>
<dbReference type="InterPro" id="IPR020892">
    <property type="entry name" value="Cyclophilin-type_PPIase_CS"/>
</dbReference>
<dbReference type="InterPro" id="IPR002130">
    <property type="entry name" value="Cyclophilin-type_PPIase_dom"/>
</dbReference>
<keyword evidence="3" id="KW-0560">Oxidoreductase</keyword>
<keyword evidence="5" id="KW-0413">Isomerase</keyword>